<dbReference type="AlphaFoldDB" id="A0A8J2IJI2"/>
<feature type="domain" description="CFEM" evidence="10">
    <location>
        <begin position="47"/>
        <end position="116"/>
    </location>
</feature>
<accession>A0A8J2IJI2</accession>
<evidence type="ECO:0000256" key="4">
    <source>
        <dbReference type="ARBA" id="ARBA00022525"/>
    </source>
</evidence>
<organism evidence="11 12">
    <name type="scientific">Alternaria atra</name>
    <dbReference type="NCBI Taxonomy" id="119953"/>
    <lineage>
        <taxon>Eukaryota</taxon>
        <taxon>Fungi</taxon>
        <taxon>Dikarya</taxon>
        <taxon>Ascomycota</taxon>
        <taxon>Pezizomycotina</taxon>
        <taxon>Dothideomycetes</taxon>
        <taxon>Pleosporomycetidae</taxon>
        <taxon>Pleosporales</taxon>
        <taxon>Pleosporineae</taxon>
        <taxon>Pleosporaceae</taxon>
        <taxon>Alternaria</taxon>
        <taxon>Alternaria sect. Ulocladioides</taxon>
    </lineage>
</organism>
<dbReference type="GO" id="GO:0005576">
    <property type="term" value="C:extracellular region"/>
    <property type="evidence" value="ECO:0007669"/>
    <property type="project" value="UniProtKB-SubCell"/>
</dbReference>
<protein>
    <recommendedName>
        <fullName evidence="10">CFEM domain-containing protein</fullName>
    </recommendedName>
</protein>
<evidence type="ECO:0000256" key="6">
    <source>
        <dbReference type="ARBA" id="ARBA00022729"/>
    </source>
</evidence>
<evidence type="ECO:0000313" key="12">
    <source>
        <dbReference type="Proteomes" id="UP000676310"/>
    </source>
</evidence>
<dbReference type="OrthoDB" id="3932980at2759"/>
<keyword evidence="6 9" id="KW-0732">Signal</keyword>
<keyword evidence="8" id="KW-0449">Lipoprotein</keyword>
<feature type="chain" id="PRO_5035289618" description="CFEM domain-containing protein" evidence="9">
    <location>
        <begin position="19"/>
        <end position="152"/>
    </location>
</feature>
<dbReference type="RefSeq" id="XP_043173762.1">
    <property type="nucleotide sequence ID" value="XM_043317827.1"/>
</dbReference>
<evidence type="ECO:0000256" key="8">
    <source>
        <dbReference type="ARBA" id="ARBA00023288"/>
    </source>
</evidence>
<gene>
    <name evidence="11" type="ORF">ALTATR162_LOCUS10191</name>
</gene>
<evidence type="ECO:0000256" key="5">
    <source>
        <dbReference type="ARBA" id="ARBA00022622"/>
    </source>
</evidence>
<evidence type="ECO:0000256" key="2">
    <source>
        <dbReference type="ARBA" id="ARBA00004613"/>
    </source>
</evidence>
<name>A0A8J2IJI2_9PLEO</name>
<dbReference type="InterPro" id="IPR008427">
    <property type="entry name" value="Extracellular_membr_CFEM_dom"/>
</dbReference>
<dbReference type="Proteomes" id="UP000676310">
    <property type="component" value="Unassembled WGS sequence"/>
</dbReference>
<dbReference type="Pfam" id="PF05730">
    <property type="entry name" value="CFEM"/>
    <property type="match status" value="1"/>
</dbReference>
<comment type="subcellular location">
    <subcellularLocation>
        <location evidence="1">Membrane</location>
        <topology evidence="1">Lipid-anchor</topology>
        <topology evidence="1">GPI-anchor</topology>
    </subcellularLocation>
    <subcellularLocation>
        <location evidence="2">Secreted</location>
    </subcellularLocation>
</comment>
<dbReference type="GO" id="GO:0098552">
    <property type="term" value="C:side of membrane"/>
    <property type="evidence" value="ECO:0007669"/>
    <property type="project" value="UniProtKB-KW"/>
</dbReference>
<comment type="caution">
    <text evidence="11">The sequence shown here is derived from an EMBL/GenBank/DDBJ whole genome shotgun (WGS) entry which is preliminary data.</text>
</comment>
<dbReference type="GeneID" id="67010325"/>
<keyword evidence="7" id="KW-1015">Disulfide bond</keyword>
<keyword evidence="12" id="KW-1185">Reference proteome</keyword>
<reference evidence="11" key="1">
    <citation type="submission" date="2021-05" db="EMBL/GenBank/DDBJ databases">
        <authorList>
            <person name="Stam R."/>
        </authorList>
    </citation>
    <scope>NUCLEOTIDE SEQUENCE</scope>
    <source>
        <strain evidence="11">CS162</strain>
    </source>
</reference>
<feature type="signal peptide" evidence="9">
    <location>
        <begin position="1"/>
        <end position="18"/>
    </location>
</feature>
<evidence type="ECO:0000256" key="3">
    <source>
        <dbReference type="ARBA" id="ARBA00010031"/>
    </source>
</evidence>
<comment type="similarity">
    <text evidence="3">Belongs to the RBT5 family.</text>
</comment>
<keyword evidence="5" id="KW-0336">GPI-anchor</keyword>
<evidence type="ECO:0000256" key="9">
    <source>
        <dbReference type="SAM" id="SignalP"/>
    </source>
</evidence>
<evidence type="ECO:0000313" key="11">
    <source>
        <dbReference type="EMBL" id="CAG5182500.1"/>
    </source>
</evidence>
<evidence type="ECO:0000256" key="7">
    <source>
        <dbReference type="ARBA" id="ARBA00023157"/>
    </source>
</evidence>
<dbReference type="EMBL" id="CAJRGZ010000027">
    <property type="protein sequence ID" value="CAG5182500.1"/>
    <property type="molecule type" value="Genomic_DNA"/>
</dbReference>
<evidence type="ECO:0000259" key="10">
    <source>
        <dbReference type="Pfam" id="PF05730"/>
    </source>
</evidence>
<keyword evidence="4" id="KW-0964">Secreted</keyword>
<keyword evidence="5" id="KW-0325">Glycoprotein</keyword>
<sequence>MRFTQIATLLSVAAAASAQYTYNITQAEKAGNMEKYKCLDNKKLSSWMPKCVHECQEYANKHDGCAFDDFTCHCINSSVYSSKIESCAFPPDHGGKGTCSSEELLKARPIVEDMCNFFNATLYEDYEECDLELSEDKTYEILAEEEFGEISH</sequence>
<evidence type="ECO:0000256" key="1">
    <source>
        <dbReference type="ARBA" id="ARBA00004589"/>
    </source>
</evidence>
<proteinExistence type="inferred from homology"/>
<keyword evidence="5" id="KW-0472">Membrane</keyword>